<evidence type="ECO:0000256" key="1">
    <source>
        <dbReference type="ARBA" id="ARBA00006620"/>
    </source>
</evidence>
<keyword evidence="2" id="KW-1277">Toxin-antitoxin system</keyword>
<dbReference type="Pfam" id="PF07927">
    <property type="entry name" value="HicA_toxin"/>
    <property type="match status" value="1"/>
</dbReference>
<name>A0A1F8FM83_9BACT</name>
<dbReference type="SUPFAM" id="SSF54786">
    <property type="entry name" value="YcfA/nrd intein domain"/>
    <property type="match status" value="1"/>
</dbReference>
<reference evidence="8 9" key="1">
    <citation type="journal article" date="2016" name="Nat. Commun.">
        <title>Thousands of microbial genomes shed light on interconnected biogeochemical processes in an aquifer system.</title>
        <authorList>
            <person name="Anantharaman K."/>
            <person name="Brown C.T."/>
            <person name="Hug L.A."/>
            <person name="Sharon I."/>
            <person name="Castelle C.J."/>
            <person name="Probst A.J."/>
            <person name="Thomas B.C."/>
            <person name="Singh A."/>
            <person name="Wilkins M.J."/>
            <person name="Karaoz U."/>
            <person name="Brodie E.L."/>
            <person name="Williams K.H."/>
            <person name="Hubbard S.S."/>
            <person name="Banfield J.F."/>
        </authorList>
    </citation>
    <scope>NUCLEOTIDE SEQUENCE [LARGE SCALE GENOMIC DNA]</scope>
</reference>
<comment type="caution">
    <text evidence="8">The sequence shown here is derived from an EMBL/GenBank/DDBJ whole genome shotgun (WGS) entry which is preliminary data.</text>
</comment>
<evidence type="ECO:0000256" key="6">
    <source>
        <dbReference type="ARBA" id="ARBA00022884"/>
    </source>
</evidence>
<dbReference type="Proteomes" id="UP000176581">
    <property type="component" value="Unassembled WGS sequence"/>
</dbReference>
<evidence type="ECO:0000256" key="2">
    <source>
        <dbReference type="ARBA" id="ARBA00022649"/>
    </source>
</evidence>
<protein>
    <recommendedName>
        <fullName evidence="10">Addiction module toxin, HicA family</fullName>
    </recommendedName>
</protein>
<accession>A0A1F8FM83</accession>
<keyword evidence="4" id="KW-0255">Endonuclease</keyword>
<evidence type="ECO:0000256" key="5">
    <source>
        <dbReference type="ARBA" id="ARBA00022801"/>
    </source>
</evidence>
<sequence length="76" mass="8928">MSKRFPALNYKQITKVVKNLGFSFERTAKGSHEIWRRNIDKRHTTIPNHGNKIIKRRTLKAIIEDIGITLKDLNKK</sequence>
<proteinExistence type="inferred from homology"/>
<dbReference type="InterPro" id="IPR038570">
    <property type="entry name" value="HicA_sf"/>
</dbReference>
<evidence type="ECO:0000313" key="9">
    <source>
        <dbReference type="Proteomes" id="UP000176581"/>
    </source>
</evidence>
<evidence type="ECO:0000256" key="7">
    <source>
        <dbReference type="ARBA" id="ARBA00023016"/>
    </source>
</evidence>
<dbReference type="GO" id="GO:0016787">
    <property type="term" value="F:hydrolase activity"/>
    <property type="evidence" value="ECO:0007669"/>
    <property type="project" value="UniProtKB-KW"/>
</dbReference>
<keyword evidence="5" id="KW-0378">Hydrolase</keyword>
<dbReference type="InterPro" id="IPR012933">
    <property type="entry name" value="HicA_mRNA_interferase"/>
</dbReference>
<keyword evidence="3" id="KW-0540">Nuclease</keyword>
<dbReference type="GO" id="GO:0004519">
    <property type="term" value="F:endonuclease activity"/>
    <property type="evidence" value="ECO:0007669"/>
    <property type="project" value="UniProtKB-KW"/>
</dbReference>
<keyword evidence="7" id="KW-0346">Stress response</keyword>
<evidence type="ECO:0000256" key="3">
    <source>
        <dbReference type="ARBA" id="ARBA00022722"/>
    </source>
</evidence>
<keyword evidence="6" id="KW-0694">RNA-binding</keyword>
<dbReference type="EMBL" id="MGJV01000027">
    <property type="protein sequence ID" value="OGN14317.1"/>
    <property type="molecule type" value="Genomic_DNA"/>
</dbReference>
<dbReference type="GO" id="GO:0003729">
    <property type="term" value="F:mRNA binding"/>
    <property type="evidence" value="ECO:0007669"/>
    <property type="project" value="InterPro"/>
</dbReference>
<evidence type="ECO:0000256" key="4">
    <source>
        <dbReference type="ARBA" id="ARBA00022759"/>
    </source>
</evidence>
<evidence type="ECO:0008006" key="10">
    <source>
        <dbReference type="Google" id="ProtNLM"/>
    </source>
</evidence>
<evidence type="ECO:0000313" key="8">
    <source>
        <dbReference type="EMBL" id="OGN14317.1"/>
    </source>
</evidence>
<gene>
    <name evidence="8" type="ORF">A3J47_01730</name>
</gene>
<organism evidence="8 9">
    <name type="scientific">Candidatus Yanofskybacteria bacterium RIFCSPHIGHO2_02_FULL_43_22</name>
    <dbReference type="NCBI Taxonomy" id="1802681"/>
    <lineage>
        <taxon>Bacteria</taxon>
        <taxon>Candidatus Yanofskyibacteriota</taxon>
    </lineage>
</organism>
<dbReference type="AlphaFoldDB" id="A0A1F8FM83"/>
<comment type="similarity">
    <text evidence="1">Belongs to the HicA mRNA interferase family.</text>
</comment>
<dbReference type="Gene3D" id="3.30.920.30">
    <property type="entry name" value="Hypothetical protein"/>
    <property type="match status" value="1"/>
</dbReference>